<reference evidence="3" key="1">
    <citation type="submission" date="2020-03" db="EMBL/GenBank/DDBJ databases">
        <title>The deep terrestrial virosphere.</title>
        <authorList>
            <person name="Holmfeldt K."/>
            <person name="Nilsson E."/>
            <person name="Simone D."/>
            <person name="Lopez-Fernandez M."/>
            <person name="Wu X."/>
            <person name="de Brujin I."/>
            <person name="Lundin D."/>
            <person name="Andersson A."/>
            <person name="Bertilsson S."/>
            <person name="Dopson M."/>
        </authorList>
    </citation>
    <scope>NUCLEOTIDE SEQUENCE</scope>
    <source>
        <strain evidence="3">MM171A00102</strain>
        <strain evidence="4">MM171B00096</strain>
    </source>
</reference>
<proteinExistence type="predicted"/>
<dbReference type="EMBL" id="MT143896">
    <property type="protein sequence ID" value="QJB05193.1"/>
    <property type="molecule type" value="Genomic_DNA"/>
</dbReference>
<evidence type="ECO:0000313" key="3">
    <source>
        <dbReference type="EMBL" id="QJB01455.1"/>
    </source>
</evidence>
<accession>A0A6M3M750</accession>
<sequence length="364" mass="40287">MRMIIAGSRGIDSQADYERLKRAVQNHPKPNEIVSGGAKGADRLGEQLAAEFGIPVKQFIPDWDGKGKGAGFLRNGDMAVYASEQPGSVLVALWDGQSRGTAQMIEVAKNYGLILEIVHPAAGILKDVTPKEPYIFPQSHSSLSVFETCPRQYEAKYITKEVKFQQNAAAAWGDKAHMALEAYVLSSGGTPMPPEMAPYQKYGDWLLNRAAKKGGRILVERKAAVTRDCRSTGYGAKGADRAWIQGKIDVTVLYPAIREAEVFDWKTNEKVKNDVTQTKLYNGFTLADFADVDVVRSGYVWLKHDQISPPLVSSRDELPGIWGVFDHKYNQLRDAYVRGVFPPRPNGLCKAWCDVLSCPHNGRN</sequence>
<dbReference type="InterPro" id="IPR019627">
    <property type="entry name" value="YAcAr"/>
</dbReference>
<protein>
    <submittedName>
        <fullName evidence="3">Uncharacterized protein</fullName>
    </submittedName>
</protein>
<dbReference type="Pfam" id="PF10686">
    <property type="entry name" value="YAcAr"/>
    <property type="match status" value="1"/>
</dbReference>
<organism evidence="3">
    <name type="scientific">viral metagenome</name>
    <dbReference type="NCBI Taxonomy" id="1070528"/>
    <lineage>
        <taxon>unclassified sequences</taxon>
        <taxon>metagenomes</taxon>
        <taxon>organismal metagenomes</taxon>
    </lineage>
</organism>
<dbReference type="AlphaFoldDB" id="A0A6M3M750"/>
<dbReference type="EMBL" id="MT143709">
    <property type="protein sequence ID" value="QJB01455.1"/>
    <property type="molecule type" value="Genomic_DNA"/>
</dbReference>
<feature type="domain" description="PD-(D/E)XK endonuclease-like" evidence="2">
    <location>
        <begin position="139"/>
        <end position="357"/>
    </location>
</feature>
<feature type="domain" description="YspA cpYpsA-related SLOG" evidence="1">
    <location>
        <begin position="1"/>
        <end position="64"/>
    </location>
</feature>
<gene>
    <name evidence="3" type="ORF">MM171A00102_0014</name>
    <name evidence="4" type="ORF">MM171B00096_0003</name>
</gene>
<name>A0A6M3M750_9ZZZZ</name>
<evidence type="ECO:0000259" key="1">
    <source>
        <dbReference type="Pfam" id="PF10686"/>
    </source>
</evidence>
<evidence type="ECO:0000313" key="4">
    <source>
        <dbReference type="EMBL" id="QJB05193.1"/>
    </source>
</evidence>
<evidence type="ECO:0000259" key="2">
    <source>
        <dbReference type="Pfam" id="PF12705"/>
    </source>
</evidence>
<dbReference type="Pfam" id="PF12705">
    <property type="entry name" value="PDDEXK_1"/>
    <property type="match status" value="1"/>
</dbReference>
<dbReference type="InterPro" id="IPR038726">
    <property type="entry name" value="PDDEXK_AddAB-type"/>
</dbReference>